<sequence length="71" mass="8264">MIYVEYHGYVPTDGRIMWWNSYKILNPYLHPVLALLLVIFSGIGIYGISNLVSYLVLFSLRTKKKQKKGKD</sequence>
<dbReference type="RefSeq" id="WP_277938646.1">
    <property type="nucleotide sequence ID" value="NZ_CP096246.1"/>
</dbReference>
<evidence type="ECO:0008006" key="4">
    <source>
        <dbReference type="Google" id="ProtNLM"/>
    </source>
</evidence>
<dbReference type="Proteomes" id="UP001214629">
    <property type="component" value="Chromosome"/>
</dbReference>
<accession>A0AAX3SYD8</accession>
<keyword evidence="1" id="KW-1133">Transmembrane helix</keyword>
<keyword evidence="1" id="KW-0472">Membrane</keyword>
<evidence type="ECO:0000313" key="2">
    <source>
        <dbReference type="EMBL" id="WFG96302.1"/>
    </source>
</evidence>
<protein>
    <recommendedName>
        <fullName evidence="4">Plectrovirus-related protein</fullName>
    </recommendedName>
</protein>
<gene>
    <name evidence="2" type="ORF">M0C40_09555</name>
</gene>
<organism evidence="2 3">
    <name type="scientific">Spiroplasma citri</name>
    <dbReference type="NCBI Taxonomy" id="2133"/>
    <lineage>
        <taxon>Bacteria</taxon>
        <taxon>Bacillati</taxon>
        <taxon>Mycoplasmatota</taxon>
        <taxon>Mollicutes</taxon>
        <taxon>Entomoplasmatales</taxon>
        <taxon>Spiroplasmataceae</taxon>
        <taxon>Spiroplasma</taxon>
    </lineage>
</organism>
<dbReference type="EMBL" id="CP096246">
    <property type="protein sequence ID" value="WFG96302.1"/>
    <property type="molecule type" value="Genomic_DNA"/>
</dbReference>
<evidence type="ECO:0000256" key="1">
    <source>
        <dbReference type="SAM" id="Phobius"/>
    </source>
</evidence>
<reference evidence="2 3" key="1">
    <citation type="submission" date="2022-04" db="EMBL/GenBank/DDBJ databases">
        <title>Whole genome of Spiroplasma citri.</title>
        <authorList>
            <person name="Khanchezar A."/>
            <person name="Izadpanah K."/>
            <person name="Taghavi M."/>
            <person name="Ghorbani A."/>
            <person name="Beven L."/>
        </authorList>
    </citation>
    <scope>NUCLEOTIDE SEQUENCE [LARGE SCALE GENOMIC DNA]</scope>
    <source>
        <strain evidence="2 3">D4</strain>
    </source>
</reference>
<evidence type="ECO:0000313" key="3">
    <source>
        <dbReference type="Proteomes" id="UP001214629"/>
    </source>
</evidence>
<keyword evidence="1" id="KW-0812">Transmembrane</keyword>
<dbReference type="AlphaFoldDB" id="A0AAX3SYD8"/>
<keyword evidence="3" id="KW-1185">Reference proteome</keyword>
<feature type="transmembrane region" description="Helical" evidence="1">
    <location>
        <begin position="32"/>
        <end position="60"/>
    </location>
</feature>
<name>A0AAX3SYD8_SPICI</name>
<proteinExistence type="predicted"/>